<name>A0A6M3M039_9ZZZZ</name>
<sequence length="65" mass="7395">MAPPGYWGPPARWDPCVDAPDWREACVQCRAWDAEGGGCQDGRADEDAVRERGAPCRWFEAWEER</sequence>
<accession>A0A6M3M039</accession>
<evidence type="ECO:0000313" key="2">
    <source>
        <dbReference type="EMBL" id="QJH92977.1"/>
    </source>
</evidence>
<proteinExistence type="predicted"/>
<reference evidence="1" key="1">
    <citation type="submission" date="2020-03" db="EMBL/GenBank/DDBJ databases">
        <title>The deep terrestrial virosphere.</title>
        <authorList>
            <person name="Holmfeldt K."/>
            <person name="Nilsson E."/>
            <person name="Simone D."/>
            <person name="Lopez-Fernandez M."/>
            <person name="Wu X."/>
            <person name="de Brujin I."/>
            <person name="Lundin D."/>
            <person name="Andersson A."/>
            <person name="Bertilsson S."/>
            <person name="Dopson M."/>
        </authorList>
    </citation>
    <scope>NUCLEOTIDE SEQUENCE</scope>
    <source>
        <strain evidence="1">MM171A00153</strain>
        <strain evidence="2">MM171B02449</strain>
    </source>
</reference>
<gene>
    <name evidence="1" type="ORF">MM171A00153_0080</name>
    <name evidence="2" type="ORF">MM171B02449_0003</name>
</gene>
<evidence type="ECO:0000313" key="1">
    <source>
        <dbReference type="EMBL" id="QJB01061.1"/>
    </source>
</evidence>
<organism evidence="1">
    <name type="scientific">viral metagenome</name>
    <dbReference type="NCBI Taxonomy" id="1070528"/>
    <lineage>
        <taxon>unclassified sequences</taxon>
        <taxon>metagenomes</taxon>
        <taxon>organismal metagenomes</taxon>
    </lineage>
</organism>
<dbReference type="EMBL" id="MT143936">
    <property type="protein sequence ID" value="QJH92977.1"/>
    <property type="molecule type" value="Genomic_DNA"/>
</dbReference>
<protein>
    <submittedName>
        <fullName evidence="1">Uncharacterized protein</fullName>
    </submittedName>
</protein>
<dbReference type="EMBL" id="MT143704">
    <property type="protein sequence ID" value="QJB01061.1"/>
    <property type="molecule type" value="Genomic_DNA"/>
</dbReference>
<dbReference type="AlphaFoldDB" id="A0A6M3M039"/>